<protein>
    <submittedName>
        <fullName evidence="1">Uncharacterized protein</fullName>
    </submittedName>
</protein>
<dbReference type="EMBL" id="AMCI01000800">
    <property type="protein sequence ID" value="EJX07738.1"/>
    <property type="molecule type" value="Genomic_DNA"/>
</dbReference>
<evidence type="ECO:0000313" key="1">
    <source>
        <dbReference type="EMBL" id="EJX07738.1"/>
    </source>
</evidence>
<reference evidence="1" key="1">
    <citation type="journal article" date="2012" name="PLoS ONE">
        <title>Gene sets for utilization of primary and secondary nutrition supplies in the distal gut of endangered iberian lynx.</title>
        <authorList>
            <person name="Alcaide M."/>
            <person name="Messina E."/>
            <person name="Richter M."/>
            <person name="Bargiela R."/>
            <person name="Peplies J."/>
            <person name="Huws S.A."/>
            <person name="Newbold C.J."/>
            <person name="Golyshin P.N."/>
            <person name="Simon M.A."/>
            <person name="Lopez G."/>
            <person name="Yakimov M.M."/>
            <person name="Ferrer M."/>
        </authorList>
    </citation>
    <scope>NUCLEOTIDE SEQUENCE</scope>
</reference>
<organism evidence="1">
    <name type="scientific">gut metagenome</name>
    <dbReference type="NCBI Taxonomy" id="749906"/>
    <lineage>
        <taxon>unclassified sequences</taxon>
        <taxon>metagenomes</taxon>
        <taxon>organismal metagenomes</taxon>
    </lineage>
</organism>
<dbReference type="AlphaFoldDB" id="J9GXC7"/>
<proteinExistence type="predicted"/>
<sequence length="83" mass="9571">MSQLDILLILWQLWPSIQATYSFPSQKGFSTTILYNPNGCQFFAFHTRIRNRLDETSGPSSCKTKKLPMLSQAREDNKIFKAN</sequence>
<accession>J9GXC7</accession>
<name>J9GXC7_9ZZZZ</name>
<comment type="caution">
    <text evidence="1">The sequence shown here is derived from an EMBL/GenBank/DDBJ whole genome shotgun (WGS) entry which is preliminary data.</text>
</comment>
<gene>
    <name evidence="1" type="ORF">EVA_04154</name>
</gene>